<gene>
    <name evidence="2" type="ORF">GRS66_002814</name>
</gene>
<feature type="region of interest" description="Disordered" evidence="1">
    <location>
        <begin position="330"/>
        <end position="374"/>
    </location>
</feature>
<keyword evidence="3" id="KW-1185">Reference proteome</keyword>
<proteinExistence type="predicted"/>
<sequence length="839" mass="93828">MDLFIRTEASFYDVLKKLLAVCESHSRYSGSSLDPMVKVGCEMREISSCLRRILRKHAAVYHNLSLTENTMNFYSDFFEDVRVLDMYHSLLFGCMRLLLDADISFFRMNSQKSFTILLFKVYYKLRDVYYATNETRLDSLLNAFIYQFKNCYNSVSCNTLKYGSVRDIMSQNFSLINPPFIGLKEVTKRTYFRLDIEKLKINNKLIEILELNNGGIALFEVLGSEMPYTSQNVETLFQSLASGNHDLMNVGRSLLFQTLRAGDLEIIKLDDNGAKLKTLTGNGVVLKITCKDPSQWQAHWKDIIRNLSDRLSMNKYNGCKSDFSQNFHAGHNKVGYNQPEQNAGMATGSTEPSVSSSNTVRSSGTLHRSTHLPGGLSSLVEASQEFSAGESNSILNGKVISDNDSDLETSLKDIESLSCEKLIELDRSIQIPLSPKILDTPTLKNVRTASQIFSLENVSPELLESASSEICDDESIISEDEKDNGEETVFDPNVDYYKPVLYRRKSSSLLSVFTSKNKKDLTIDIPKNRSGSLFSIAGDQQLLTPISAGSHNSDVGEAYVSVPSDVDASSSAVFFENYSVKVSLWNGKSWVQLSKEAMCLSLILSGGNETLLIISKNFKREKCKFVVKLESSWKCNRSTAQDVQLRIYSSDFKASVFEMRHDVTLSIRCSQADQLMSVLQYQLQRIQAPSLPASATARTLSTISSSSCFSRNVTRSSTENSELANMKNGSGGVNSSLLLSSIKVRQHVKTKPDIWKPSRVGFADIFSQEYKGIVVAIKFVICSDAEGTLNPREYNSRLHDIKRLGRTGLSLADRTGAYLLEFKDRNAADQVYKLAMPPS</sequence>
<dbReference type="AlphaFoldDB" id="A0A6C1DTX3"/>
<reference evidence="2 3" key="1">
    <citation type="journal article" date="2019" name="BMC Genomics">
        <title>Chromosome level assembly and comparative genome analysis confirm lager-brewing yeasts originated from a single hybridization.</title>
        <authorList>
            <person name="Salazar A.N."/>
            <person name="Gorter de Vries A.R."/>
            <person name="van den Broek M."/>
            <person name="Brouwers N."/>
            <person name="de la Torre Cortes P."/>
            <person name="Kuijpers N.G.A."/>
            <person name="Daran J.G."/>
            <person name="Abeel T."/>
        </authorList>
    </citation>
    <scope>NUCLEOTIDE SEQUENCE [LARGE SCALE GENOMIC DNA]</scope>
    <source>
        <strain evidence="2 3">CBS 1483</strain>
    </source>
</reference>
<name>A0A6C1DTX3_SACPS</name>
<accession>A0A6C1DTX3</accession>
<evidence type="ECO:0000313" key="2">
    <source>
        <dbReference type="EMBL" id="QID80482.1"/>
    </source>
</evidence>
<evidence type="ECO:0000313" key="3">
    <source>
        <dbReference type="Proteomes" id="UP000501346"/>
    </source>
</evidence>
<feature type="compositionally biased region" description="Low complexity" evidence="1">
    <location>
        <begin position="353"/>
        <end position="363"/>
    </location>
</feature>
<protein>
    <submittedName>
        <fullName evidence="2">Uncharacterized protein</fullName>
    </submittedName>
</protein>
<dbReference type="Proteomes" id="UP000501346">
    <property type="component" value="Chromosome ScX-SeX"/>
</dbReference>
<dbReference type="OrthoDB" id="4035999at2759"/>
<organism evidence="2 3">
    <name type="scientific">Saccharomyces pastorianus</name>
    <name type="common">Lager yeast</name>
    <name type="synonym">Saccharomyces cerevisiae x Saccharomyces eubayanus</name>
    <dbReference type="NCBI Taxonomy" id="27292"/>
    <lineage>
        <taxon>Eukaryota</taxon>
        <taxon>Fungi</taxon>
        <taxon>Dikarya</taxon>
        <taxon>Ascomycota</taxon>
        <taxon>Saccharomycotina</taxon>
        <taxon>Saccharomycetes</taxon>
        <taxon>Saccharomycetales</taxon>
        <taxon>Saccharomycetaceae</taxon>
        <taxon>Saccharomyces</taxon>
    </lineage>
</organism>
<dbReference type="EMBL" id="CP048991">
    <property type="protein sequence ID" value="QID80482.1"/>
    <property type="molecule type" value="Genomic_DNA"/>
</dbReference>
<evidence type="ECO:0000256" key="1">
    <source>
        <dbReference type="SAM" id="MobiDB-lite"/>
    </source>
</evidence>